<evidence type="ECO:0000256" key="4">
    <source>
        <dbReference type="ARBA" id="ARBA00022679"/>
    </source>
</evidence>
<dbReference type="PRINTS" id="PR01243">
    <property type="entry name" value="NUCDPKINASE"/>
</dbReference>
<comment type="cofactor">
    <cofactor evidence="1">
        <name>Mg(2+)</name>
        <dbReference type="ChEBI" id="CHEBI:18420"/>
    </cofactor>
</comment>
<evidence type="ECO:0000313" key="8">
    <source>
        <dbReference type="Proteomes" id="UP000664940"/>
    </source>
</evidence>
<keyword evidence="4" id="KW-0808">Transferase</keyword>
<evidence type="ECO:0000256" key="1">
    <source>
        <dbReference type="ARBA" id="ARBA00001946"/>
    </source>
</evidence>
<dbReference type="AlphaFoldDB" id="A0A834EDG6"/>
<dbReference type="PANTHER" id="PTHR11349">
    <property type="entry name" value="NUCLEOSIDE DIPHOSPHATE KINASE"/>
    <property type="match status" value="1"/>
</dbReference>
<dbReference type="GO" id="GO:0006228">
    <property type="term" value="P:UTP biosynthetic process"/>
    <property type="evidence" value="ECO:0007669"/>
    <property type="project" value="InterPro"/>
</dbReference>
<dbReference type="InterPro" id="IPR001564">
    <property type="entry name" value="Nucleoside_diP_kinase"/>
</dbReference>
<dbReference type="InterPro" id="IPR034907">
    <property type="entry name" value="NDK-like_dom"/>
</dbReference>
<evidence type="ECO:0000256" key="2">
    <source>
        <dbReference type="ARBA" id="ARBA00008142"/>
    </source>
</evidence>
<protein>
    <recommendedName>
        <fullName evidence="3">nucleoside-diphosphate kinase</fullName>
        <ecNumber evidence="3">2.7.4.6</ecNumber>
    </recommendedName>
</protein>
<comment type="caution">
    <text evidence="7">The sequence shown here is derived from an EMBL/GenBank/DDBJ whole genome shotgun (WGS) entry which is preliminary data.</text>
</comment>
<accession>A0A834EDG6</accession>
<dbReference type="EC" id="2.7.4.6" evidence="3"/>
<dbReference type="Proteomes" id="UP000664940">
    <property type="component" value="Unassembled WGS sequence"/>
</dbReference>
<gene>
    <name evidence="7" type="ORF">HJG60_013881</name>
</gene>
<dbReference type="GO" id="GO:0006241">
    <property type="term" value="P:CTP biosynthetic process"/>
    <property type="evidence" value="ECO:0007669"/>
    <property type="project" value="InterPro"/>
</dbReference>
<dbReference type="Pfam" id="PF00334">
    <property type="entry name" value="NDK"/>
    <property type="match status" value="1"/>
</dbReference>
<feature type="domain" description="Nucleoside diphosphate kinase-like" evidence="6">
    <location>
        <begin position="8"/>
        <end position="102"/>
    </location>
</feature>
<evidence type="ECO:0000256" key="5">
    <source>
        <dbReference type="ARBA" id="ARBA00022777"/>
    </source>
</evidence>
<sequence length="113" mass="12523">MSITLESMQCGLVDGLINISEQKECCLMAMKFLQDSDGHLKKHYSDLKDWPFFLSGEIHRLKESCGHVWEVLNVVRAGPAMLGETNPVESKPGTIQGASAIRWSGTPFMAVIQ</sequence>
<dbReference type="SUPFAM" id="SSF54919">
    <property type="entry name" value="Nucleoside diphosphate kinase, NDK"/>
    <property type="match status" value="1"/>
</dbReference>
<dbReference type="EMBL" id="JABVXQ010000005">
    <property type="protein sequence ID" value="KAF6110332.1"/>
    <property type="molecule type" value="Genomic_DNA"/>
</dbReference>
<reference evidence="7 8" key="1">
    <citation type="journal article" date="2020" name="Nature">
        <title>Six reference-quality genomes reveal evolution of bat adaptations.</title>
        <authorList>
            <person name="Jebb D."/>
            <person name="Huang Z."/>
            <person name="Pippel M."/>
            <person name="Hughes G.M."/>
            <person name="Lavrichenko K."/>
            <person name="Devanna P."/>
            <person name="Winkler S."/>
            <person name="Jermiin L.S."/>
            <person name="Skirmuntt E.C."/>
            <person name="Katzourakis A."/>
            <person name="Burkitt-Gray L."/>
            <person name="Ray D.A."/>
            <person name="Sullivan K.A.M."/>
            <person name="Roscito J.G."/>
            <person name="Kirilenko B.M."/>
            <person name="Davalos L.M."/>
            <person name="Corthals A.P."/>
            <person name="Power M.L."/>
            <person name="Jones G."/>
            <person name="Ransome R.D."/>
            <person name="Dechmann D.K.N."/>
            <person name="Locatelli A.G."/>
            <person name="Puechmaille S.J."/>
            <person name="Fedrigo O."/>
            <person name="Jarvis E.D."/>
            <person name="Hiller M."/>
            <person name="Vernes S.C."/>
            <person name="Myers E.W."/>
            <person name="Teeling E.C."/>
        </authorList>
    </citation>
    <scope>NUCLEOTIDE SEQUENCE [LARGE SCALE GENOMIC DNA]</scope>
    <source>
        <strain evidence="7">Bat1K_MPI-CBG_1</strain>
    </source>
</reference>
<dbReference type="InterPro" id="IPR036850">
    <property type="entry name" value="NDK-like_dom_sf"/>
</dbReference>
<dbReference type="GO" id="GO:0004550">
    <property type="term" value="F:nucleoside diphosphate kinase activity"/>
    <property type="evidence" value="ECO:0007669"/>
    <property type="project" value="UniProtKB-EC"/>
</dbReference>
<evidence type="ECO:0000259" key="6">
    <source>
        <dbReference type="Pfam" id="PF00334"/>
    </source>
</evidence>
<evidence type="ECO:0000256" key="3">
    <source>
        <dbReference type="ARBA" id="ARBA00012966"/>
    </source>
</evidence>
<name>A0A834EDG6_9CHIR</name>
<dbReference type="GO" id="GO:0006183">
    <property type="term" value="P:GTP biosynthetic process"/>
    <property type="evidence" value="ECO:0007669"/>
    <property type="project" value="InterPro"/>
</dbReference>
<organism evidence="7 8">
    <name type="scientific">Phyllostomus discolor</name>
    <name type="common">pale spear-nosed bat</name>
    <dbReference type="NCBI Taxonomy" id="89673"/>
    <lineage>
        <taxon>Eukaryota</taxon>
        <taxon>Metazoa</taxon>
        <taxon>Chordata</taxon>
        <taxon>Craniata</taxon>
        <taxon>Vertebrata</taxon>
        <taxon>Euteleostomi</taxon>
        <taxon>Mammalia</taxon>
        <taxon>Eutheria</taxon>
        <taxon>Laurasiatheria</taxon>
        <taxon>Chiroptera</taxon>
        <taxon>Yangochiroptera</taxon>
        <taxon>Phyllostomidae</taxon>
        <taxon>Phyllostominae</taxon>
        <taxon>Phyllostomus</taxon>
    </lineage>
</organism>
<evidence type="ECO:0000313" key="7">
    <source>
        <dbReference type="EMBL" id="KAF6110332.1"/>
    </source>
</evidence>
<keyword evidence="5" id="KW-0418">Kinase</keyword>
<proteinExistence type="inferred from homology"/>
<comment type="similarity">
    <text evidence="2">Belongs to the NDK family.</text>
</comment>
<dbReference type="Gene3D" id="3.30.70.141">
    <property type="entry name" value="Nucleoside diphosphate kinase-like domain"/>
    <property type="match status" value="1"/>
</dbReference>